<protein>
    <recommendedName>
        <fullName evidence="1">Thiaminase-2/PQQC domain-containing protein</fullName>
    </recommendedName>
</protein>
<proteinExistence type="predicted"/>
<sequence>MGLSDELWAGVESIWETVVTHSSVTELADGFLDRERFHVYFDQDYPFLRDWAIPLSLATAKAPDFGAARGLVRFLHLGLSGEEGLFQEAFRKRGISHKAVAGLQYLPTTKNYSGYLRTLAYEGTFTEVVATLLAVEWPYLDWAQRAEETGRKPSNRYYQTWIEIHTSPGMSRFVSWLRSLVDESAPTAVQQDRLQEIFRDVLRYEYQFFEMAYRGESWPQ</sequence>
<dbReference type="PIRSF" id="PIRSF003170">
    <property type="entry name" value="Pet18p"/>
    <property type="match status" value="1"/>
</dbReference>
<dbReference type="SUPFAM" id="SSF48613">
    <property type="entry name" value="Heme oxygenase-like"/>
    <property type="match status" value="1"/>
</dbReference>
<dbReference type="PANTHER" id="PTHR43198:SF2">
    <property type="entry name" value="SI:CH1073-67J19.1-RELATED"/>
    <property type="match status" value="1"/>
</dbReference>
<dbReference type="AlphaFoldDB" id="A0A382M7C7"/>
<gene>
    <name evidence="2" type="ORF">METZ01_LOCUS297707</name>
</gene>
<dbReference type="InterPro" id="IPR004305">
    <property type="entry name" value="Thiaminase-2/PQQC"/>
</dbReference>
<dbReference type="InterPro" id="IPR026285">
    <property type="entry name" value="TenA_E"/>
</dbReference>
<evidence type="ECO:0000313" key="2">
    <source>
        <dbReference type="EMBL" id="SVC44853.1"/>
    </source>
</evidence>
<dbReference type="GO" id="GO:0005829">
    <property type="term" value="C:cytosol"/>
    <property type="evidence" value="ECO:0007669"/>
    <property type="project" value="TreeGrafter"/>
</dbReference>
<feature type="domain" description="Thiaminase-2/PQQC" evidence="1">
    <location>
        <begin position="8"/>
        <end position="214"/>
    </location>
</feature>
<name>A0A382M7C7_9ZZZZ</name>
<dbReference type="InterPro" id="IPR050967">
    <property type="entry name" value="Thiamine_Salvage_TenA"/>
</dbReference>
<organism evidence="2">
    <name type="scientific">marine metagenome</name>
    <dbReference type="NCBI Taxonomy" id="408172"/>
    <lineage>
        <taxon>unclassified sequences</taxon>
        <taxon>metagenomes</taxon>
        <taxon>ecological metagenomes</taxon>
    </lineage>
</organism>
<evidence type="ECO:0000259" key="1">
    <source>
        <dbReference type="Pfam" id="PF03070"/>
    </source>
</evidence>
<accession>A0A382M7C7</accession>
<dbReference type="CDD" id="cd19358">
    <property type="entry name" value="TenA_E_Spr0628-like"/>
    <property type="match status" value="1"/>
</dbReference>
<dbReference type="InterPro" id="IPR016084">
    <property type="entry name" value="Haem_Oase-like_multi-hlx"/>
</dbReference>
<dbReference type="Gene3D" id="1.20.910.10">
    <property type="entry name" value="Heme oxygenase-like"/>
    <property type="match status" value="1"/>
</dbReference>
<dbReference type="PANTHER" id="PTHR43198">
    <property type="entry name" value="BIFUNCTIONAL TH2 PROTEIN"/>
    <property type="match status" value="1"/>
</dbReference>
<dbReference type="EMBL" id="UINC01091804">
    <property type="protein sequence ID" value="SVC44853.1"/>
    <property type="molecule type" value="Genomic_DNA"/>
</dbReference>
<dbReference type="Pfam" id="PF03070">
    <property type="entry name" value="TENA_THI-4"/>
    <property type="match status" value="1"/>
</dbReference>
<reference evidence="2" key="1">
    <citation type="submission" date="2018-05" db="EMBL/GenBank/DDBJ databases">
        <authorList>
            <person name="Lanie J.A."/>
            <person name="Ng W.-L."/>
            <person name="Kazmierczak K.M."/>
            <person name="Andrzejewski T.M."/>
            <person name="Davidsen T.M."/>
            <person name="Wayne K.J."/>
            <person name="Tettelin H."/>
            <person name="Glass J.I."/>
            <person name="Rusch D."/>
            <person name="Podicherti R."/>
            <person name="Tsui H.-C.T."/>
            <person name="Winkler M.E."/>
        </authorList>
    </citation>
    <scope>NUCLEOTIDE SEQUENCE</scope>
</reference>